<proteinExistence type="inferred from homology"/>
<dbReference type="GO" id="GO:0016787">
    <property type="term" value="F:hydrolase activity"/>
    <property type="evidence" value="ECO:0007669"/>
    <property type="project" value="UniProtKB-KW"/>
</dbReference>
<evidence type="ECO:0000313" key="6">
    <source>
        <dbReference type="EMBL" id="MFC3914019.1"/>
    </source>
</evidence>
<evidence type="ECO:0000313" key="7">
    <source>
        <dbReference type="Proteomes" id="UP001595692"/>
    </source>
</evidence>
<dbReference type="Pfam" id="PF00270">
    <property type="entry name" value="DEAD"/>
    <property type="match status" value="1"/>
</dbReference>
<protein>
    <submittedName>
        <fullName evidence="6">ATP-dependent DNA helicase</fullName>
        <ecNumber evidence="6">3.6.4.12</ecNumber>
    </submittedName>
</protein>
<gene>
    <name evidence="6" type="ORF">ACFOSS_11140</name>
</gene>
<dbReference type="InterPro" id="IPR027417">
    <property type="entry name" value="P-loop_NTPase"/>
</dbReference>
<keyword evidence="7" id="KW-1185">Reference proteome</keyword>
<keyword evidence="1" id="KW-0547">Nucleotide-binding</keyword>
<dbReference type="SUPFAM" id="SSF52540">
    <property type="entry name" value="P-loop containing nucleoside triphosphate hydrolases"/>
    <property type="match status" value="2"/>
</dbReference>
<dbReference type="Gene3D" id="3.40.50.300">
    <property type="entry name" value="P-loop containing nucleotide triphosphate hydrolases"/>
    <property type="match status" value="2"/>
</dbReference>
<comment type="caution">
    <text evidence="6">The sequence shown here is derived from an EMBL/GenBank/DDBJ whole genome shotgun (WGS) entry which is preliminary data.</text>
</comment>
<accession>A0ABV8CPU8</accession>
<keyword evidence="2 6" id="KW-0378">Hydrolase</keyword>
<evidence type="ECO:0000259" key="5">
    <source>
        <dbReference type="PROSITE" id="PS51193"/>
    </source>
</evidence>
<comment type="similarity">
    <text evidence="4">Belongs to the helicase family. DinG subfamily.</text>
</comment>
<sequence length="645" mass="72219">MSPVLACFQPDGVLAQHLQGFAPREPQRQMAHAVDEAIHQQGQLLVEAGTGTGKTYAYLVPALLSNKRVIISTGSKALQEQLFNRDLPALLQPLAFTKPIALLKGRANYLCLERLDQLLATTATQEAEVLADIARVRMFAISTSSGDVADIPGLTEQAPIIPHITSTNDNCLGRDCPRYDECYLLKARRKAMDAQLVVINHHLFFADLVVKDTGFAELLPEGEVYIFDEAHQLPDIASGYFGESLSSRQLVELCRDVVLAQRTEAPDMLQLKRAAESLELACREFRLVFGIEPARGNLRQWRGQPHFERSLLRLLDALKLGYEVLKLALGRGERLDHAFERVVEFQGKLTRLTNTDATGFAFWFDTSRLHVTLNQTPLSIANRFAEEVLRAGSSWIFTSATLTVDQRFEHFTRRMGIQDARELVLESPFEYFRQSVLWVPRQLPDTSDPRRGQQLALQLLPVLNTIPGGIFFLCTSYQSLRQVAEVLGRELGRRILVQGDDNKQRLLQEFTDNGRAVLVATASFWEGVDVRGAALSCVVIDKLPFTAPDDPLLKARIEDCRLQGGEPFSELQLPEAVITLKQGVGRLIRDTRDRGVLILCDPRLVNRPYGATFIHSLPAMPRTRDPARVHDFWIAEPDSAATEQP</sequence>
<evidence type="ECO:0000256" key="3">
    <source>
        <dbReference type="ARBA" id="ARBA00022840"/>
    </source>
</evidence>
<name>A0ABV8CPU8_9GAMM</name>
<dbReference type="PANTHER" id="PTHR11472:SF34">
    <property type="entry name" value="REGULATOR OF TELOMERE ELONGATION HELICASE 1"/>
    <property type="match status" value="1"/>
</dbReference>
<keyword evidence="6" id="KW-0347">Helicase</keyword>
<dbReference type="EMBL" id="JBHSAF010000014">
    <property type="protein sequence ID" value="MFC3914019.1"/>
    <property type="molecule type" value="Genomic_DNA"/>
</dbReference>
<feature type="domain" description="Helicase ATP-binding" evidence="5">
    <location>
        <begin position="13"/>
        <end position="275"/>
    </location>
</feature>
<dbReference type="GO" id="GO:0003678">
    <property type="term" value="F:DNA helicase activity"/>
    <property type="evidence" value="ECO:0007669"/>
    <property type="project" value="UniProtKB-EC"/>
</dbReference>
<dbReference type="InterPro" id="IPR011545">
    <property type="entry name" value="DEAD/DEAH_box_helicase_dom"/>
</dbReference>
<dbReference type="Pfam" id="PF13307">
    <property type="entry name" value="Helicase_C_2"/>
    <property type="match status" value="1"/>
</dbReference>
<keyword evidence="3" id="KW-0067">ATP-binding</keyword>
<dbReference type="SMART" id="SM00491">
    <property type="entry name" value="HELICc2"/>
    <property type="match status" value="1"/>
</dbReference>
<evidence type="ECO:0000256" key="2">
    <source>
        <dbReference type="ARBA" id="ARBA00022801"/>
    </source>
</evidence>
<dbReference type="InterPro" id="IPR045028">
    <property type="entry name" value="DinG/Rad3-like"/>
</dbReference>
<dbReference type="PANTHER" id="PTHR11472">
    <property type="entry name" value="DNA REPAIR DEAD HELICASE RAD3/XP-D SUBFAMILY MEMBER"/>
    <property type="match status" value="1"/>
</dbReference>
<organism evidence="6 7">
    <name type="scientific">Pseudaeromonas sharmana</name>
    <dbReference type="NCBI Taxonomy" id="328412"/>
    <lineage>
        <taxon>Bacteria</taxon>
        <taxon>Pseudomonadati</taxon>
        <taxon>Pseudomonadota</taxon>
        <taxon>Gammaproteobacteria</taxon>
        <taxon>Aeromonadales</taxon>
        <taxon>Aeromonadaceae</taxon>
        <taxon>Pseudaeromonas</taxon>
    </lineage>
</organism>
<dbReference type="PROSITE" id="PS51193">
    <property type="entry name" value="HELICASE_ATP_BIND_2"/>
    <property type="match status" value="1"/>
</dbReference>
<reference evidence="7" key="1">
    <citation type="journal article" date="2019" name="Int. J. Syst. Evol. Microbiol.">
        <title>The Global Catalogue of Microorganisms (GCM) 10K type strain sequencing project: providing services to taxonomists for standard genome sequencing and annotation.</title>
        <authorList>
            <consortium name="The Broad Institute Genomics Platform"/>
            <consortium name="The Broad Institute Genome Sequencing Center for Infectious Disease"/>
            <person name="Wu L."/>
            <person name="Ma J."/>
        </authorList>
    </citation>
    <scope>NUCLEOTIDE SEQUENCE [LARGE SCALE GENOMIC DNA]</scope>
    <source>
        <strain evidence="7">CCUG 54939</strain>
    </source>
</reference>
<dbReference type="EC" id="3.6.4.12" evidence="6"/>
<evidence type="ECO:0000256" key="1">
    <source>
        <dbReference type="ARBA" id="ARBA00022741"/>
    </source>
</evidence>
<dbReference type="InterPro" id="IPR014013">
    <property type="entry name" value="Helic_SF1/SF2_ATP-bd_DinG/Rad3"/>
</dbReference>
<dbReference type="InterPro" id="IPR006555">
    <property type="entry name" value="ATP-dep_Helicase_C"/>
</dbReference>
<dbReference type="Proteomes" id="UP001595692">
    <property type="component" value="Unassembled WGS sequence"/>
</dbReference>
<evidence type="ECO:0000256" key="4">
    <source>
        <dbReference type="ARBA" id="ARBA00038058"/>
    </source>
</evidence>